<comment type="similarity">
    <text evidence="4">Belongs to the TMTC family.</text>
</comment>
<keyword evidence="11 15" id="KW-1133">Transmembrane helix</keyword>
<keyword evidence="9 13" id="KW-0802">TPR repeat</keyword>
<feature type="repeat" description="TPR" evidence="13">
    <location>
        <begin position="701"/>
        <end position="734"/>
    </location>
</feature>
<keyword evidence="20" id="KW-1185">Reference proteome</keyword>
<dbReference type="Pfam" id="PF14559">
    <property type="entry name" value="TPR_19"/>
    <property type="match status" value="1"/>
</dbReference>
<dbReference type="PANTHER" id="PTHR44227:SF3">
    <property type="entry name" value="PROTEIN O-MANNOSYL-TRANSFERASE TMTC4"/>
    <property type="match status" value="1"/>
</dbReference>
<feature type="transmembrane region" description="Helical" evidence="15">
    <location>
        <begin position="435"/>
        <end position="457"/>
    </location>
</feature>
<feature type="compositionally biased region" description="Basic and acidic residues" evidence="14">
    <location>
        <begin position="278"/>
        <end position="288"/>
    </location>
</feature>
<feature type="domain" description="DUF1736" evidence="17">
    <location>
        <begin position="372"/>
        <end position="445"/>
    </location>
</feature>
<evidence type="ECO:0000256" key="10">
    <source>
        <dbReference type="ARBA" id="ARBA00022824"/>
    </source>
</evidence>
<evidence type="ECO:0000256" key="1">
    <source>
        <dbReference type="ARBA" id="ARBA00004141"/>
    </source>
</evidence>
<dbReference type="PROSITE" id="PS50005">
    <property type="entry name" value="TPR"/>
    <property type="match status" value="3"/>
</dbReference>
<sequence>MSMPITAFLLLFFLAGSVYLNSLHGEFVFDDIIAVMENKDVLPSTPLEKVFKSDFWGTPMEEWQSHKSFRPLTILSFRLSYLLAGRRWDEVQFHSVNVVLHGIVTLLLYPVTRIVLGRRRRRSESFWACALFATHPIHTDAVSSIVSRGEMLSAIMFLLSFLCHVRSTTLPSRFVLVNLVLVLLWTCCSIALAFCGMLFKEQSITVFGVNVVYELVRDRSMLSLMLKRTEAKEKRDDAVQKAGEEEEEEEEKEDGDGREPKEEHAGNSGAAGSTDDSLPARHGQESGEGRGAGAGVQAGAGGAHEAGKLQEASLGVLRLVCILCSFLLIFQWRKELNGPCIPVFKLKGDPNISAWDAAGTVAPGVYSEAACRPNFLQVENPARFVRGERGWLVRLLTWNFLLYKNAELLMFPLVLKADYSHFTVPLIHDLHDARNLLTVLFWCSFLLLSSVAVLLFVRRKDISAIMSLSLIVAPFLPSSNLFFPVGFVIAERVLYAPSLGFCILLSLAIHRMGGREEEEEEEEEVKMKGGAEAGDRSVLMDLFRSRAQRICLFITVAYGIRTLIRNRDWRHREAFYGAMIRDNPTNPKAHYGYGNIIINDVKRIDIGVKHLLEASRLQPNYFDAYNDLGAFYNRAGQYEKAEEQLDNPVFAHTEIQQFAVKAKPEHINGLHNLGLNSLAKQDYEKAFLVFDQAVDFFPDRVDFYFNMGQALHGLGMHEDALQAHRDIISLDPLNPISYYWYGLAAGKVGRQEEAELFFRNAIRINRHFVDAMHNLGVCLMKQDRLEEAIGYFLRVRRYNPNHVEAKRLLSKYLQVDS</sequence>
<evidence type="ECO:0000259" key="17">
    <source>
        <dbReference type="Pfam" id="PF08409"/>
    </source>
</evidence>
<dbReference type="Pfam" id="PF13431">
    <property type="entry name" value="TPR_17"/>
    <property type="match status" value="1"/>
</dbReference>
<feature type="region of interest" description="Disordered" evidence="14">
    <location>
        <begin position="235"/>
        <end position="300"/>
    </location>
</feature>
<evidence type="ECO:0000256" key="9">
    <source>
        <dbReference type="ARBA" id="ARBA00022803"/>
    </source>
</evidence>
<keyword evidence="8" id="KW-0677">Repeat</keyword>
<comment type="subcellular location">
    <subcellularLocation>
        <location evidence="2">Endoplasmic reticulum</location>
    </subcellularLocation>
    <subcellularLocation>
        <location evidence="1">Membrane</location>
        <topology evidence="1">Multi-pass membrane protein</topology>
    </subcellularLocation>
</comment>
<dbReference type="KEGG" id="gtt:GUITHDRAFT_110906"/>
<dbReference type="AlphaFoldDB" id="L1J4Y0"/>
<name>L1J4Y0_GUITC</name>
<dbReference type="RefSeq" id="XP_005830159.1">
    <property type="nucleotide sequence ID" value="XM_005830102.1"/>
</dbReference>
<dbReference type="EC" id="2.4.1.109" evidence="5"/>
<dbReference type="Gene3D" id="1.25.40.10">
    <property type="entry name" value="Tetratricopeptide repeat domain"/>
    <property type="match status" value="2"/>
</dbReference>
<evidence type="ECO:0000256" key="7">
    <source>
        <dbReference type="ARBA" id="ARBA00022692"/>
    </source>
</evidence>
<evidence type="ECO:0000313" key="18">
    <source>
        <dbReference type="EMBL" id="EKX43179.1"/>
    </source>
</evidence>
<evidence type="ECO:0000256" key="16">
    <source>
        <dbReference type="SAM" id="SignalP"/>
    </source>
</evidence>
<keyword evidence="10" id="KW-0256">Endoplasmic reticulum</keyword>
<dbReference type="GO" id="GO:0005783">
    <property type="term" value="C:endoplasmic reticulum"/>
    <property type="evidence" value="ECO:0007669"/>
    <property type="project" value="UniProtKB-SubCell"/>
</dbReference>
<reference evidence="18 20" key="1">
    <citation type="journal article" date="2012" name="Nature">
        <title>Algal genomes reveal evolutionary mosaicism and the fate of nucleomorphs.</title>
        <authorList>
            <consortium name="DOE Joint Genome Institute"/>
            <person name="Curtis B.A."/>
            <person name="Tanifuji G."/>
            <person name="Burki F."/>
            <person name="Gruber A."/>
            <person name="Irimia M."/>
            <person name="Maruyama S."/>
            <person name="Arias M.C."/>
            <person name="Ball S.G."/>
            <person name="Gile G.H."/>
            <person name="Hirakawa Y."/>
            <person name="Hopkins J.F."/>
            <person name="Kuo A."/>
            <person name="Rensing S.A."/>
            <person name="Schmutz J."/>
            <person name="Symeonidi A."/>
            <person name="Elias M."/>
            <person name="Eveleigh R.J."/>
            <person name="Herman E.K."/>
            <person name="Klute M.J."/>
            <person name="Nakayama T."/>
            <person name="Obornik M."/>
            <person name="Reyes-Prieto A."/>
            <person name="Armbrust E.V."/>
            <person name="Aves S.J."/>
            <person name="Beiko R.G."/>
            <person name="Coutinho P."/>
            <person name="Dacks J.B."/>
            <person name="Durnford D.G."/>
            <person name="Fast N.M."/>
            <person name="Green B.R."/>
            <person name="Grisdale C.J."/>
            <person name="Hempel F."/>
            <person name="Henrissat B."/>
            <person name="Hoppner M.P."/>
            <person name="Ishida K."/>
            <person name="Kim E."/>
            <person name="Koreny L."/>
            <person name="Kroth P.G."/>
            <person name="Liu Y."/>
            <person name="Malik S.B."/>
            <person name="Maier U.G."/>
            <person name="McRose D."/>
            <person name="Mock T."/>
            <person name="Neilson J.A."/>
            <person name="Onodera N.T."/>
            <person name="Poole A.M."/>
            <person name="Pritham E.J."/>
            <person name="Richards T.A."/>
            <person name="Rocap G."/>
            <person name="Roy S.W."/>
            <person name="Sarai C."/>
            <person name="Schaack S."/>
            <person name="Shirato S."/>
            <person name="Slamovits C.H."/>
            <person name="Spencer D.F."/>
            <person name="Suzuki S."/>
            <person name="Worden A.Z."/>
            <person name="Zauner S."/>
            <person name="Barry K."/>
            <person name="Bell C."/>
            <person name="Bharti A.K."/>
            <person name="Crow J.A."/>
            <person name="Grimwood J."/>
            <person name="Kramer R."/>
            <person name="Lindquist E."/>
            <person name="Lucas S."/>
            <person name="Salamov A."/>
            <person name="McFadden G.I."/>
            <person name="Lane C.E."/>
            <person name="Keeling P.J."/>
            <person name="Gray M.W."/>
            <person name="Grigoriev I.V."/>
            <person name="Archibald J.M."/>
        </authorList>
    </citation>
    <scope>NUCLEOTIDE SEQUENCE</scope>
    <source>
        <strain evidence="18 20">CCMP2712</strain>
    </source>
</reference>
<feature type="transmembrane region" description="Helical" evidence="15">
    <location>
        <begin position="464"/>
        <end position="487"/>
    </location>
</feature>
<reference evidence="19" key="3">
    <citation type="submission" date="2016-03" db="UniProtKB">
        <authorList>
            <consortium name="EnsemblProtists"/>
        </authorList>
    </citation>
    <scope>IDENTIFICATION</scope>
</reference>
<dbReference type="InterPro" id="IPR019734">
    <property type="entry name" value="TPR_rpt"/>
</dbReference>
<dbReference type="UniPathway" id="UPA00378"/>
<feature type="transmembrane region" description="Helical" evidence="15">
    <location>
        <begin position="175"/>
        <end position="199"/>
    </location>
</feature>
<keyword evidence="6" id="KW-0808">Transferase</keyword>
<dbReference type="InterPro" id="IPR013618">
    <property type="entry name" value="TMTC_DUF1736"/>
</dbReference>
<dbReference type="InterPro" id="IPR011990">
    <property type="entry name" value="TPR-like_helical_dom_sf"/>
</dbReference>
<evidence type="ECO:0000256" key="3">
    <source>
        <dbReference type="ARBA" id="ARBA00004922"/>
    </source>
</evidence>
<evidence type="ECO:0000256" key="6">
    <source>
        <dbReference type="ARBA" id="ARBA00022679"/>
    </source>
</evidence>
<dbReference type="SMART" id="SM00028">
    <property type="entry name" value="TPR"/>
    <property type="match status" value="5"/>
</dbReference>
<evidence type="ECO:0000313" key="20">
    <source>
        <dbReference type="Proteomes" id="UP000011087"/>
    </source>
</evidence>
<evidence type="ECO:0000256" key="11">
    <source>
        <dbReference type="ARBA" id="ARBA00022989"/>
    </source>
</evidence>
<evidence type="ECO:0000313" key="19">
    <source>
        <dbReference type="EnsemblProtists" id="EKX43179"/>
    </source>
</evidence>
<keyword evidence="16" id="KW-0732">Signal</keyword>
<dbReference type="STRING" id="905079.L1J4Y0"/>
<feature type="signal peptide" evidence="16">
    <location>
        <begin position="1"/>
        <end position="20"/>
    </location>
</feature>
<evidence type="ECO:0000256" key="14">
    <source>
        <dbReference type="SAM" id="MobiDB-lite"/>
    </source>
</evidence>
<dbReference type="eggNOG" id="KOG1124">
    <property type="taxonomic scope" value="Eukaryota"/>
</dbReference>
<comment type="pathway">
    <text evidence="3">Protein modification; protein glycosylation.</text>
</comment>
<evidence type="ECO:0000256" key="13">
    <source>
        <dbReference type="PROSITE-ProRule" id="PRU00339"/>
    </source>
</evidence>
<proteinExistence type="inferred from homology"/>
<feature type="transmembrane region" description="Helical" evidence="15">
    <location>
        <begin position="98"/>
        <end position="116"/>
    </location>
</feature>
<feature type="compositionally biased region" description="Gly residues" evidence="14">
    <location>
        <begin position="289"/>
        <end position="300"/>
    </location>
</feature>
<protein>
    <recommendedName>
        <fullName evidence="5">dolichyl-phosphate-mannose--protein mannosyltransferase</fullName>
        <ecNumber evidence="5">2.4.1.109</ecNumber>
    </recommendedName>
</protein>
<dbReference type="EMBL" id="JH993012">
    <property type="protein sequence ID" value="EKX43179.1"/>
    <property type="molecule type" value="Genomic_DNA"/>
</dbReference>
<keyword evidence="7 15" id="KW-0812">Transmembrane</keyword>
<dbReference type="OrthoDB" id="19588at2759"/>
<reference evidence="20" key="2">
    <citation type="submission" date="2012-11" db="EMBL/GenBank/DDBJ databases">
        <authorList>
            <person name="Kuo A."/>
            <person name="Curtis B.A."/>
            <person name="Tanifuji G."/>
            <person name="Burki F."/>
            <person name="Gruber A."/>
            <person name="Irimia M."/>
            <person name="Maruyama S."/>
            <person name="Arias M.C."/>
            <person name="Ball S.G."/>
            <person name="Gile G.H."/>
            <person name="Hirakawa Y."/>
            <person name="Hopkins J.F."/>
            <person name="Rensing S.A."/>
            <person name="Schmutz J."/>
            <person name="Symeonidi A."/>
            <person name="Elias M."/>
            <person name="Eveleigh R.J."/>
            <person name="Herman E.K."/>
            <person name="Klute M.J."/>
            <person name="Nakayama T."/>
            <person name="Obornik M."/>
            <person name="Reyes-Prieto A."/>
            <person name="Armbrust E.V."/>
            <person name="Aves S.J."/>
            <person name="Beiko R.G."/>
            <person name="Coutinho P."/>
            <person name="Dacks J.B."/>
            <person name="Durnford D.G."/>
            <person name="Fast N.M."/>
            <person name="Green B.R."/>
            <person name="Grisdale C."/>
            <person name="Hempe F."/>
            <person name="Henrissat B."/>
            <person name="Hoppner M.P."/>
            <person name="Ishida K.-I."/>
            <person name="Kim E."/>
            <person name="Koreny L."/>
            <person name="Kroth P.G."/>
            <person name="Liu Y."/>
            <person name="Malik S.-B."/>
            <person name="Maier U.G."/>
            <person name="McRose D."/>
            <person name="Mock T."/>
            <person name="Neilson J.A."/>
            <person name="Onodera N.T."/>
            <person name="Poole A.M."/>
            <person name="Pritham E.J."/>
            <person name="Richards T.A."/>
            <person name="Rocap G."/>
            <person name="Roy S.W."/>
            <person name="Sarai C."/>
            <person name="Schaack S."/>
            <person name="Shirato S."/>
            <person name="Slamovits C.H."/>
            <person name="Spencer D.F."/>
            <person name="Suzuki S."/>
            <person name="Worden A.Z."/>
            <person name="Zauner S."/>
            <person name="Barry K."/>
            <person name="Bell C."/>
            <person name="Bharti A.K."/>
            <person name="Crow J.A."/>
            <person name="Grimwood J."/>
            <person name="Kramer R."/>
            <person name="Lindquist E."/>
            <person name="Lucas S."/>
            <person name="Salamov A."/>
            <person name="McFadden G.I."/>
            <person name="Lane C.E."/>
            <person name="Keeling P.J."/>
            <person name="Gray M.W."/>
            <person name="Grigoriev I.V."/>
            <person name="Archibald J.M."/>
        </authorList>
    </citation>
    <scope>NUCLEOTIDE SEQUENCE</scope>
    <source>
        <strain evidence="20">CCMP2712</strain>
    </source>
</reference>
<feature type="repeat" description="TPR" evidence="13">
    <location>
        <begin position="667"/>
        <end position="700"/>
    </location>
</feature>
<dbReference type="PANTHER" id="PTHR44227">
    <property type="match status" value="1"/>
</dbReference>
<dbReference type="GO" id="GO:0004169">
    <property type="term" value="F:dolichyl-phosphate-mannose-protein mannosyltransferase activity"/>
    <property type="evidence" value="ECO:0007669"/>
    <property type="project" value="UniProtKB-EC"/>
</dbReference>
<organism evidence="18">
    <name type="scientific">Guillardia theta (strain CCMP2712)</name>
    <name type="common">Cryptophyte</name>
    <dbReference type="NCBI Taxonomy" id="905079"/>
    <lineage>
        <taxon>Eukaryota</taxon>
        <taxon>Cryptophyceae</taxon>
        <taxon>Pyrenomonadales</taxon>
        <taxon>Geminigeraceae</taxon>
        <taxon>Guillardia</taxon>
    </lineage>
</organism>
<evidence type="ECO:0000256" key="2">
    <source>
        <dbReference type="ARBA" id="ARBA00004240"/>
    </source>
</evidence>
<accession>L1J4Y0</accession>
<evidence type="ECO:0000256" key="15">
    <source>
        <dbReference type="SAM" id="Phobius"/>
    </source>
</evidence>
<dbReference type="GO" id="GO:0016020">
    <property type="term" value="C:membrane"/>
    <property type="evidence" value="ECO:0007669"/>
    <property type="project" value="UniProtKB-SubCell"/>
</dbReference>
<dbReference type="Proteomes" id="UP000011087">
    <property type="component" value="Unassembled WGS sequence"/>
</dbReference>
<dbReference type="OMA" id="VANIVCR"/>
<gene>
    <name evidence="18" type="ORF">GUITHDRAFT_110906</name>
</gene>
<evidence type="ECO:0000256" key="5">
    <source>
        <dbReference type="ARBA" id="ARBA00012839"/>
    </source>
</evidence>
<dbReference type="Pfam" id="PF08409">
    <property type="entry name" value="TMTC_DUF1736"/>
    <property type="match status" value="1"/>
</dbReference>
<dbReference type="SUPFAM" id="SSF48452">
    <property type="entry name" value="TPR-like"/>
    <property type="match status" value="1"/>
</dbReference>
<evidence type="ECO:0000256" key="4">
    <source>
        <dbReference type="ARBA" id="ARBA00007882"/>
    </source>
</evidence>
<feature type="chain" id="PRO_5008770871" description="dolichyl-phosphate-mannose--protein mannosyltransferase" evidence="16">
    <location>
        <begin position="21"/>
        <end position="817"/>
    </location>
</feature>
<feature type="compositionally biased region" description="Acidic residues" evidence="14">
    <location>
        <begin position="244"/>
        <end position="254"/>
    </location>
</feature>
<dbReference type="HOGENOM" id="CLU_011615_2_0_1"/>
<evidence type="ECO:0000256" key="8">
    <source>
        <dbReference type="ARBA" id="ARBA00022737"/>
    </source>
</evidence>
<feature type="compositionally biased region" description="Basic and acidic residues" evidence="14">
    <location>
        <begin position="255"/>
        <end position="265"/>
    </location>
</feature>
<keyword evidence="12 15" id="KW-0472">Membrane</keyword>
<evidence type="ECO:0000256" key="12">
    <source>
        <dbReference type="ARBA" id="ARBA00023136"/>
    </source>
</evidence>
<dbReference type="InterPro" id="IPR052346">
    <property type="entry name" value="O-mannosyl-transferase_TMTC"/>
</dbReference>
<feature type="repeat" description="TPR" evidence="13">
    <location>
        <begin position="769"/>
        <end position="802"/>
    </location>
</feature>
<dbReference type="EnsemblProtists" id="EKX43179">
    <property type="protein sequence ID" value="EKX43179"/>
    <property type="gene ID" value="GUITHDRAFT_110906"/>
</dbReference>
<dbReference type="PaxDb" id="55529-EKX43179"/>
<dbReference type="GeneID" id="17299755"/>